<feature type="compositionally biased region" description="Basic and acidic residues" evidence="3">
    <location>
        <begin position="712"/>
        <end position="721"/>
    </location>
</feature>
<dbReference type="SUPFAM" id="SSF57756">
    <property type="entry name" value="Retrovirus zinc finger-like domains"/>
    <property type="match status" value="1"/>
</dbReference>
<keyword evidence="1" id="KW-0863">Zinc-finger</keyword>
<feature type="region of interest" description="Disordered" evidence="3">
    <location>
        <begin position="689"/>
        <end position="829"/>
    </location>
</feature>
<dbReference type="InterPro" id="IPR036875">
    <property type="entry name" value="Znf_CCHC_sf"/>
</dbReference>
<dbReference type="InterPro" id="IPR036691">
    <property type="entry name" value="Endo/exonu/phosph_ase_sf"/>
</dbReference>
<name>A0ABQ5GBQ8_9ASTR</name>
<keyword evidence="5" id="KW-0808">Transferase</keyword>
<feature type="compositionally biased region" description="Basic and acidic residues" evidence="3">
    <location>
        <begin position="736"/>
        <end position="745"/>
    </location>
</feature>
<dbReference type="Proteomes" id="UP001151760">
    <property type="component" value="Unassembled WGS sequence"/>
</dbReference>
<feature type="coiled-coil region" evidence="2">
    <location>
        <begin position="118"/>
        <end position="187"/>
    </location>
</feature>
<accession>A0ABQ5GBQ8</accession>
<gene>
    <name evidence="5" type="ORF">Tco_1032394</name>
</gene>
<feature type="compositionally biased region" description="Polar residues" evidence="3">
    <location>
        <begin position="789"/>
        <end position="809"/>
    </location>
</feature>
<dbReference type="SMART" id="SM00343">
    <property type="entry name" value="ZnF_C2HC"/>
    <property type="match status" value="1"/>
</dbReference>
<proteinExistence type="predicted"/>
<feature type="compositionally biased region" description="Polar residues" evidence="3">
    <location>
        <begin position="307"/>
        <end position="334"/>
    </location>
</feature>
<keyword evidence="2" id="KW-0175">Coiled coil</keyword>
<feature type="compositionally biased region" description="Basic and acidic residues" evidence="3">
    <location>
        <begin position="810"/>
        <end position="829"/>
    </location>
</feature>
<reference evidence="5" key="2">
    <citation type="submission" date="2022-01" db="EMBL/GenBank/DDBJ databases">
        <authorList>
            <person name="Yamashiro T."/>
            <person name="Shiraishi A."/>
            <person name="Satake H."/>
            <person name="Nakayama K."/>
        </authorList>
    </citation>
    <scope>NUCLEOTIDE SEQUENCE</scope>
</reference>
<dbReference type="PANTHER" id="PTHR33710:SF64">
    <property type="entry name" value="ENDONUCLEASE_EXONUCLEASE_PHOSPHATASE DOMAIN-CONTAINING PROTEIN"/>
    <property type="match status" value="1"/>
</dbReference>
<keyword evidence="6" id="KW-1185">Reference proteome</keyword>
<evidence type="ECO:0000313" key="5">
    <source>
        <dbReference type="EMBL" id="GJT73108.1"/>
    </source>
</evidence>
<evidence type="ECO:0000259" key="4">
    <source>
        <dbReference type="PROSITE" id="PS50158"/>
    </source>
</evidence>
<protein>
    <submittedName>
        <fullName evidence="5">RNA-directed DNA polymerase, eukaryota</fullName>
    </submittedName>
</protein>
<evidence type="ECO:0000256" key="3">
    <source>
        <dbReference type="SAM" id="MobiDB-lite"/>
    </source>
</evidence>
<feature type="domain" description="CCHC-type" evidence="4">
    <location>
        <begin position="42"/>
        <end position="56"/>
    </location>
</feature>
<organism evidence="5 6">
    <name type="scientific">Tanacetum coccineum</name>
    <dbReference type="NCBI Taxonomy" id="301880"/>
    <lineage>
        <taxon>Eukaryota</taxon>
        <taxon>Viridiplantae</taxon>
        <taxon>Streptophyta</taxon>
        <taxon>Embryophyta</taxon>
        <taxon>Tracheophyta</taxon>
        <taxon>Spermatophyta</taxon>
        <taxon>Magnoliopsida</taxon>
        <taxon>eudicotyledons</taxon>
        <taxon>Gunneridae</taxon>
        <taxon>Pentapetalae</taxon>
        <taxon>asterids</taxon>
        <taxon>campanulids</taxon>
        <taxon>Asterales</taxon>
        <taxon>Asteraceae</taxon>
        <taxon>Asteroideae</taxon>
        <taxon>Anthemideae</taxon>
        <taxon>Anthemidinae</taxon>
        <taxon>Tanacetum</taxon>
    </lineage>
</organism>
<keyword evidence="5" id="KW-0548">Nucleotidyltransferase</keyword>
<dbReference type="SUPFAM" id="SSF56219">
    <property type="entry name" value="DNase I-like"/>
    <property type="match status" value="1"/>
</dbReference>
<feature type="compositionally biased region" description="Acidic residues" evidence="3">
    <location>
        <begin position="722"/>
        <end position="731"/>
    </location>
</feature>
<dbReference type="EMBL" id="BQNB010018322">
    <property type="protein sequence ID" value="GJT73108.1"/>
    <property type="molecule type" value="Genomic_DNA"/>
</dbReference>
<evidence type="ECO:0000256" key="2">
    <source>
        <dbReference type="SAM" id="Coils"/>
    </source>
</evidence>
<comment type="caution">
    <text evidence="5">The sequence shown here is derived from an EMBL/GenBank/DDBJ whole genome shotgun (WGS) entry which is preliminary data.</text>
</comment>
<dbReference type="InterPro" id="IPR001878">
    <property type="entry name" value="Znf_CCHC"/>
</dbReference>
<dbReference type="GO" id="GO:0003964">
    <property type="term" value="F:RNA-directed DNA polymerase activity"/>
    <property type="evidence" value="ECO:0007669"/>
    <property type="project" value="UniProtKB-KW"/>
</dbReference>
<dbReference type="Gene3D" id="4.10.60.10">
    <property type="entry name" value="Zinc finger, CCHC-type"/>
    <property type="match status" value="1"/>
</dbReference>
<keyword evidence="5" id="KW-0695">RNA-directed DNA polymerase</keyword>
<evidence type="ECO:0000256" key="1">
    <source>
        <dbReference type="PROSITE-ProRule" id="PRU00047"/>
    </source>
</evidence>
<keyword evidence="1" id="KW-0479">Metal-binding</keyword>
<feature type="region of interest" description="Disordered" evidence="3">
    <location>
        <begin position="303"/>
        <end position="336"/>
    </location>
</feature>
<feature type="compositionally biased region" description="Acidic residues" evidence="3">
    <location>
        <begin position="693"/>
        <end position="706"/>
    </location>
</feature>
<reference evidence="5" key="1">
    <citation type="journal article" date="2022" name="Int. J. Mol. Sci.">
        <title>Draft Genome of Tanacetum Coccineum: Genomic Comparison of Closely Related Tanacetum-Family Plants.</title>
        <authorList>
            <person name="Yamashiro T."/>
            <person name="Shiraishi A."/>
            <person name="Nakayama K."/>
            <person name="Satake H."/>
        </authorList>
    </citation>
    <scope>NUCLEOTIDE SEQUENCE</scope>
</reference>
<feature type="region of interest" description="Disordered" evidence="3">
    <location>
        <begin position="472"/>
        <end position="492"/>
    </location>
</feature>
<dbReference type="PROSITE" id="PS50158">
    <property type="entry name" value="ZF_CCHC"/>
    <property type="match status" value="1"/>
</dbReference>
<dbReference type="PANTHER" id="PTHR33710">
    <property type="entry name" value="BNAC02G09200D PROTEIN"/>
    <property type="match status" value="1"/>
</dbReference>
<sequence>MDLKWQVAMLTMRVKRLLKKTGRNLNFNGKETVGFDKTKVECYNCHRRGHFARECRASRNQMNRNGDAPRRIVPVETPANALVVQDGIRGYDWSFQAEEGLTNFALMAYTSQGYQIGLESLEARIVVHEKNEVVYEEDIAFLKYDVQVKDISIKDLKNQLEEALKEKDDLKLKLENFEESSKNLTKLINTVVTKSGQVPVNVAKQNSPRAATSISTARAVNTAAPKSKVNDALPKTYSYFKAHSPDQGIFDSGCSRHMTGNKSFLIDYQEVNGGCVAFAGSPKGGKITRKGKIRTGKLDFEDKEGYANSSNRDSTVSPSVSTAGQNFTNANDLPTNPLMPDLEDTGIFSGAYDDEDVGVEADLNNLETTMNVSPIPITRIHKDHPKDQIIGDITLSLSMPRIYFTPARFTVTWSIRISLLRGRRLVRGSDLFGLLMFSMLNRLVNNLDTVWVGSFKLHTNVARFQRLPLNGNPPLGRREANKTNVSTKSPPVVAGGYSSSNKSFASVLKHNAMPTDTTSNVVLDVDCINTSDLSLSLFGRVKEVDVLSNITNIIGDEGFGNVSIHYLGELWLMISFSNPDSRDEFLKHTGIASWFSTLHHASSDFSLKGRLAWVEVEGVPFKFWTKNTFKRIASKWGHLLAHEDSDVGYYSKRICISTTMQDNILESFKLVFKGKSFGIRAKEIPGWVPELSQDSDDNSSYEDELSNNDGNLSDKDNHGDLSELEVVEETIFDNPADGRTEKSDDPFDIYGMLNKENNKELPKGSVSSSSQTHPPGFTPKAEDPIPENIDNQSPSVQAANQVDGSSLNKSDCREDKIEDHSPQLQKNDQEGTHILEEQIESLPKSCNSGTSGHFKISQIPRTGGSILHCMEELVKVGQTMGYNMEGCENDIMKIIESQGADEETKKENMETFTVKSCWGNFAFDFVHSDSVGNSGGILCAWDPHCFNKKSHTLSDYFAIVRGVWISTNVDVLFVVVYAPNERKEKRAVWEYLHSVVHNWDGEVIMMGDFNEVRYPSDRFGSVFHAQDAEVFNSFIFNSGLVEVPLGGCNYTWCHKTAKKMSKLDRFLMTENMLIVHPHLSAITLDRHLSDHRPILLREETVDYGPCPFKFYNHWLEVEGFRSFVEDTWHSAPRDGNNNMLNLMKKLRFLKSKIREWNKSYIQSKKAELIHLQAQLYSFDSEIDKGNNTDDIIARRLIVVNSIENLRKIQANEYIQKAKIKWAVEGDENSRFFHGLINKRRKQMSIRGVLKEGTWVDNPHSVKSEFLEHFRDRFKRPEDHRITFDMEFPYSINREQQIELESEVTTEEVKRAVWECGVDKSPGPDGFTFGFYRQFWKLVEEDVIAAVKFFFQFGEFAPGCSLYKIVTKILANRLVPVLGDIVQEVQSAFVPGRQIMDGVVDFLDEVPFKYLWILLQMETVGIKAALKVVEEGMFTGIKLPNSVEISHMFFADDAVFIGKWCDKNIGTLTNVLECFSSLGPSLTFNMSKSKINGVHEGIVRLVRAANSLGCMVLDLLLQLCTNVGGNMHHIASGKKSVNKDRFLSSFVPYNSPVKVLKEFEIIRRRFFMGHEQGKNQATWIKWEAVTSGKIKGSKIADPNLEFSFRRNVRGGIEQAQLYSLTTLLEDVNLVPQADRYVWTLNSDGVYSVSSRMEEM</sequence>
<keyword evidence="1" id="KW-0862">Zinc</keyword>
<dbReference type="Gene3D" id="3.60.10.10">
    <property type="entry name" value="Endonuclease/exonuclease/phosphatase"/>
    <property type="match status" value="1"/>
</dbReference>
<evidence type="ECO:0000313" key="6">
    <source>
        <dbReference type="Proteomes" id="UP001151760"/>
    </source>
</evidence>